<protein>
    <submittedName>
        <fullName evidence="1">Uncharacterized protein</fullName>
    </submittedName>
</protein>
<comment type="caution">
    <text evidence="1">The sequence shown here is derived from an EMBL/GenBank/DDBJ whole genome shotgun (WGS) entry which is preliminary data.</text>
</comment>
<gene>
    <name evidence="1" type="ORF">K1T71_001394</name>
</gene>
<accession>A0ACC1DID6</accession>
<evidence type="ECO:0000313" key="2">
    <source>
        <dbReference type="Proteomes" id="UP000824533"/>
    </source>
</evidence>
<reference evidence="1 2" key="1">
    <citation type="journal article" date="2021" name="Front. Genet.">
        <title>Chromosome-Level Genome Assembly Reveals Significant Gene Expansion in the Toll and IMD Signaling Pathways of Dendrolimus kikuchii.</title>
        <authorList>
            <person name="Zhou J."/>
            <person name="Wu P."/>
            <person name="Xiong Z."/>
            <person name="Liu N."/>
            <person name="Zhao N."/>
            <person name="Ji M."/>
            <person name="Qiu Y."/>
            <person name="Yang B."/>
        </authorList>
    </citation>
    <scope>NUCLEOTIDE SEQUENCE [LARGE SCALE GENOMIC DNA]</scope>
    <source>
        <strain evidence="1">Ann1</strain>
    </source>
</reference>
<sequence>MNKLRIPFITDELSKGTTEKNDKPLKGIKILDVGYGGGIVSEPLARLGAIVTGIDPSQALIDIADTHKDLDPELDDNKPTYIATTVEEHITKYKSYYDALIASEVIDHIINPEFFVKSCIQAVKPGGKIFFTAPNRTWVSRFCLIFYLENVCNMVPKGTHHYENFVTPEELSLILEKYNCRVDAVQGFFYNFLNNIWFRVTTLQFMYGLRATKNI</sequence>
<evidence type="ECO:0000313" key="1">
    <source>
        <dbReference type="EMBL" id="KAJ0183418.1"/>
    </source>
</evidence>
<organism evidence="1 2">
    <name type="scientific">Dendrolimus kikuchii</name>
    <dbReference type="NCBI Taxonomy" id="765133"/>
    <lineage>
        <taxon>Eukaryota</taxon>
        <taxon>Metazoa</taxon>
        <taxon>Ecdysozoa</taxon>
        <taxon>Arthropoda</taxon>
        <taxon>Hexapoda</taxon>
        <taxon>Insecta</taxon>
        <taxon>Pterygota</taxon>
        <taxon>Neoptera</taxon>
        <taxon>Endopterygota</taxon>
        <taxon>Lepidoptera</taxon>
        <taxon>Glossata</taxon>
        <taxon>Ditrysia</taxon>
        <taxon>Bombycoidea</taxon>
        <taxon>Lasiocampidae</taxon>
        <taxon>Dendrolimus</taxon>
    </lineage>
</organism>
<dbReference type="EMBL" id="CM034388">
    <property type="protein sequence ID" value="KAJ0183418.1"/>
    <property type="molecule type" value="Genomic_DNA"/>
</dbReference>
<keyword evidence="2" id="KW-1185">Reference proteome</keyword>
<proteinExistence type="predicted"/>
<name>A0ACC1DID6_9NEOP</name>
<dbReference type="Proteomes" id="UP000824533">
    <property type="component" value="Linkage Group LG02"/>
</dbReference>